<keyword evidence="4" id="KW-1185">Reference proteome</keyword>
<dbReference type="InterPro" id="IPR027417">
    <property type="entry name" value="P-loop_NTPase"/>
</dbReference>
<dbReference type="EMBL" id="ML120562">
    <property type="protein sequence ID" value="RPA89658.1"/>
    <property type="molecule type" value="Genomic_DNA"/>
</dbReference>
<sequence>MDKTGYAYVRVGDGHSNNFNSLNIWNRLDLDKEGDRQIMQWLSPLEPQNRHDGVRSDRLEGVGNWFLETNEFREWKSFEGGADKAVLFCHGNPGVGKTYLNCLVMDHLYDRAREEEITVAGVYCDFQEQQEQTTANVIGAIHKQLALGDYGILEPVRREFQMAKKESGRRLQVGGHVRMLKTVISSLPRVFLCFDALDQFTPKKLPELLLSLREIIREIPNVRVFFTGRPQV</sequence>
<name>A0A3N4IXY7_9PEZI</name>
<gene>
    <name evidence="3" type="ORF">L873DRAFT_1720870</name>
</gene>
<dbReference type="Proteomes" id="UP000276215">
    <property type="component" value="Unassembled WGS sequence"/>
</dbReference>
<evidence type="ECO:0000256" key="1">
    <source>
        <dbReference type="ARBA" id="ARBA00022737"/>
    </source>
</evidence>
<feature type="domain" description="Nephrocystin 3-like N-terminal" evidence="2">
    <location>
        <begin position="61"/>
        <end position="229"/>
    </location>
</feature>
<dbReference type="SUPFAM" id="SSF52540">
    <property type="entry name" value="P-loop containing nucleoside triphosphate hydrolases"/>
    <property type="match status" value="1"/>
</dbReference>
<accession>A0A3N4IXY7</accession>
<protein>
    <recommendedName>
        <fullName evidence="2">Nephrocystin 3-like N-terminal domain-containing protein</fullName>
    </recommendedName>
</protein>
<evidence type="ECO:0000259" key="2">
    <source>
        <dbReference type="Pfam" id="PF24883"/>
    </source>
</evidence>
<reference evidence="3 4" key="1">
    <citation type="journal article" date="2018" name="Nat. Ecol. Evol.">
        <title>Pezizomycetes genomes reveal the molecular basis of ectomycorrhizal truffle lifestyle.</title>
        <authorList>
            <person name="Murat C."/>
            <person name="Payen T."/>
            <person name="Noel B."/>
            <person name="Kuo A."/>
            <person name="Morin E."/>
            <person name="Chen J."/>
            <person name="Kohler A."/>
            <person name="Krizsan K."/>
            <person name="Balestrini R."/>
            <person name="Da Silva C."/>
            <person name="Montanini B."/>
            <person name="Hainaut M."/>
            <person name="Levati E."/>
            <person name="Barry K.W."/>
            <person name="Belfiori B."/>
            <person name="Cichocki N."/>
            <person name="Clum A."/>
            <person name="Dockter R.B."/>
            <person name="Fauchery L."/>
            <person name="Guy J."/>
            <person name="Iotti M."/>
            <person name="Le Tacon F."/>
            <person name="Lindquist E.A."/>
            <person name="Lipzen A."/>
            <person name="Malagnac F."/>
            <person name="Mello A."/>
            <person name="Molinier V."/>
            <person name="Miyauchi S."/>
            <person name="Poulain J."/>
            <person name="Riccioni C."/>
            <person name="Rubini A."/>
            <person name="Sitrit Y."/>
            <person name="Splivallo R."/>
            <person name="Traeger S."/>
            <person name="Wang M."/>
            <person name="Zifcakova L."/>
            <person name="Wipf D."/>
            <person name="Zambonelli A."/>
            <person name="Paolocci F."/>
            <person name="Nowrousian M."/>
            <person name="Ottonello S."/>
            <person name="Baldrian P."/>
            <person name="Spatafora J.W."/>
            <person name="Henrissat B."/>
            <person name="Nagy L.G."/>
            <person name="Aury J.M."/>
            <person name="Wincker P."/>
            <person name="Grigoriev I.V."/>
            <person name="Bonfante P."/>
            <person name="Martin F.M."/>
        </authorList>
    </citation>
    <scope>NUCLEOTIDE SEQUENCE [LARGE SCALE GENOMIC DNA]</scope>
    <source>
        <strain evidence="3 4">120613-1</strain>
    </source>
</reference>
<organism evidence="3 4">
    <name type="scientific">Choiromyces venosus 120613-1</name>
    <dbReference type="NCBI Taxonomy" id="1336337"/>
    <lineage>
        <taxon>Eukaryota</taxon>
        <taxon>Fungi</taxon>
        <taxon>Dikarya</taxon>
        <taxon>Ascomycota</taxon>
        <taxon>Pezizomycotina</taxon>
        <taxon>Pezizomycetes</taxon>
        <taxon>Pezizales</taxon>
        <taxon>Tuberaceae</taxon>
        <taxon>Choiromyces</taxon>
    </lineage>
</organism>
<evidence type="ECO:0000313" key="3">
    <source>
        <dbReference type="EMBL" id="RPA89658.1"/>
    </source>
</evidence>
<dbReference type="PANTHER" id="PTHR10039:SF15">
    <property type="entry name" value="NACHT DOMAIN-CONTAINING PROTEIN"/>
    <property type="match status" value="1"/>
</dbReference>
<dbReference type="InterPro" id="IPR056884">
    <property type="entry name" value="NPHP3-like_N"/>
</dbReference>
<evidence type="ECO:0000313" key="4">
    <source>
        <dbReference type="Proteomes" id="UP000276215"/>
    </source>
</evidence>
<dbReference type="Pfam" id="PF24883">
    <property type="entry name" value="NPHP3_N"/>
    <property type="match status" value="1"/>
</dbReference>
<dbReference type="AlphaFoldDB" id="A0A3N4IXY7"/>
<keyword evidence="1" id="KW-0677">Repeat</keyword>
<dbReference type="OrthoDB" id="1577640at2759"/>
<dbReference type="STRING" id="1336337.A0A3N4IXY7"/>
<dbReference type="PANTHER" id="PTHR10039">
    <property type="entry name" value="AMELOGENIN"/>
    <property type="match status" value="1"/>
</dbReference>
<dbReference type="Gene3D" id="3.40.50.300">
    <property type="entry name" value="P-loop containing nucleotide triphosphate hydrolases"/>
    <property type="match status" value="1"/>
</dbReference>
<proteinExistence type="predicted"/>